<feature type="chain" id="PRO_5043855414" evidence="1">
    <location>
        <begin position="19"/>
        <end position="77"/>
    </location>
</feature>
<protein>
    <submittedName>
        <fullName evidence="2">Uncharacterized protein</fullName>
    </submittedName>
</protein>
<dbReference type="EMBL" id="JAWWNJ010000070">
    <property type="protein sequence ID" value="KAK7007661.1"/>
    <property type="molecule type" value="Genomic_DNA"/>
</dbReference>
<accession>A0AAW0AF35</accession>
<dbReference type="Proteomes" id="UP001362999">
    <property type="component" value="Unassembled WGS sequence"/>
</dbReference>
<evidence type="ECO:0000256" key="1">
    <source>
        <dbReference type="SAM" id="SignalP"/>
    </source>
</evidence>
<organism evidence="2 3">
    <name type="scientific">Favolaschia claudopus</name>
    <dbReference type="NCBI Taxonomy" id="2862362"/>
    <lineage>
        <taxon>Eukaryota</taxon>
        <taxon>Fungi</taxon>
        <taxon>Dikarya</taxon>
        <taxon>Basidiomycota</taxon>
        <taxon>Agaricomycotina</taxon>
        <taxon>Agaricomycetes</taxon>
        <taxon>Agaricomycetidae</taxon>
        <taxon>Agaricales</taxon>
        <taxon>Marasmiineae</taxon>
        <taxon>Mycenaceae</taxon>
        <taxon>Favolaschia</taxon>
    </lineage>
</organism>
<comment type="caution">
    <text evidence="2">The sequence shown here is derived from an EMBL/GenBank/DDBJ whole genome shotgun (WGS) entry which is preliminary data.</text>
</comment>
<gene>
    <name evidence="2" type="ORF">R3P38DRAFT_3028675</name>
</gene>
<evidence type="ECO:0000313" key="3">
    <source>
        <dbReference type="Proteomes" id="UP001362999"/>
    </source>
</evidence>
<feature type="signal peptide" evidence="1">
    <location>
        <begin position="1"/>
        <end position="18"/>
    </location>
</feature>
<evidence type="ECO:0000313" key="2">
    <source>
        <dbReference type="EMBL" id="KAK7007661.1"/>
    </source>
</evidence>
<keyword evidence="1" id="KW-0732">Signal</keyword>
<proteinExistence type="predicted"/>
<dbReference type="AlphaFoldDB" id="A0AAW0AF35"/>
<sequence length="77" mass="8503">MRFALATSLLLLITSAHALPLPLDKRGVCQTRRGNDVGDGCIWGSRSVEDTSAAQLKKREVCQTRRGKEDDDCIWGD</sequence>
<name>A0AAW0AF35_9AGAR</name>
<reference evidence="2 3" key="1">
    <citation type="journal article" date="2024" name="J Genomics">
        <title>Draft genome sequencing and assembly of Favolaschia claudopus CIRM-BRFM 2984 isolated from oak limbs.</title>
        <authorList>
            <person name="Navarro D."/>
            <person name="Drula E."/>
            <person name="Chaduli D."/>
            <person name="Cazenave R."/>
            <person name="Ahrendt S."/>
            <person name="Wang J."/>
            <person name="Lipzen A."/>
            <person name="Daum C."/>
            <person name="Barry K."/>
            <person name="Grigoriev I.V."/>
            <person name="Favel A."/>
            <person name="Rosso M.N."/>
            <person name="Martin F."/>
        </authorList>
    </citation>
    <scope>NUCLEOTIDE SEQUENCE [LARGE SCALE GENOMIC DNA]</scope>
    <source>
        <strain evidence="2 3">CIRM-BRFM 2984</strain>
    </source>
</reference>
<keyword evidence="3" id="KW-1185">Reference proteome</keyword>